<protein>
    <recommendedName>
        <fullName evidence="3">Phage protein</fullName>
    </recommendedName>
</protein>
<dbReference type="Proteomes" id="UP001589609">
    <property type="component" value="Unassembled WGS sequence"/>
</dbReference>
<name>A0ABV5WFW9_9BACI</name>
<accession>A0ABV5WFW9</accession>
<keyword evidence="2" id="KW-1185">Reference proteome</keyword>
<proteinExistence type="predicted"/>
<comment type="caution">
    <text evidence="1">The sequence shown here is derived from an EMBL/GenBank/DDBJ whole genome shotgun (WGS) entry which is preliminary data.</text>
</comment>
<dbReference type="RefSeq" id="WP_379949580.1">
    <property type="nucleotide sequence ID" value="NZ_JBHMAF010000068.1"/>
</dbReference>
<sequence length="75" mass="9023">MAITNIIKENYRERRTKRKHKDAFRNIKIRVTIDEWKKIRALAKAEPEKQLTVCDTVEIDTAFFNISYLVVEKRK</sequence>
<evidence type="ECO:0000313" key="1">
    <source>
        <dbReference type="EMBL" id="MFB9759281.1"/>
    </source>
</evidence>
<evidence type="ECO:0000313" key="2">
    <source>
        <dbReference type="Proteomes" id="UP001589609"/>
    </source>
</evidence>
<dbReference type="EMBL" id="JBHMAF010000068">
    <property type="protein sequence ID" value="MFB9759281.1"/>
    <property type="molecule type" value="Genomic_DNA"/>
</dbReference>
<evidence type="ECO:0008006" key="3">
    <source>
        <dbReference type="Google" id="ProtNLM"/>
    </source>
</evidence>
<gene>
    <name evidence="1" type="ORF">ACFFMS_12610</name>
</gene>
<organism evidence="1 2">
    <name type="scientific">Ectobacillus funiculus</name>
    <dbReference type="NCBI Taxonomy" id="137993"/>
    <lineage>
        <taxon>Bacteria</taxon>
        <taxon>Bacillati</taxon>
        <taxon>Bacillota</taxon>
        <taxon>Bacilli</taxon>
        <taxon>Bacillales</taxon>
        <taxon>Bacillaceae</taxon>
        <taxon>Ectobacillus</taxon>
    </lineage>
</organism>
<reference evidence="1 2" key="1">
    <citation type="submission" date="2024-09" db="EMBL/GenBank/DDBJ databases">
        <authorList>
            <person name="Sun Q."/>
            <person name="Mori K."/>
        </authorList>
    </citation>
    <scope>NUCLEOTIDE SEQUENCE [LARGE SCALE GENOMIC DNA]</scope>
    <source>
        <strain evidence="1 2">JCM 11201</strain>
    </source>
</reference>